<dbReference type="SMART" id="SM00471">
    <property type="entry name" value="HDc"/>
    <property type="match status" value="1"/>
</dbReference>
<evidence type="ECO:0000256" key="9">
    <source>
        <dbReference type="ARBA" id="ARBA00022842"/>
    </source>
</evidence>
<dbReference type="Gene3D" id="1.10.3090.10">
    <property type="entry name" value="cca-adding enzyme, domain 2"/>
    <property type="match status" value="2"/>
</dbReference>
<dbReference type="Gene3D" id="3.30.460.10">
    <property type="entry name" value="Beta Polymerase, domain 2"/>
    <property type="match status" value="1"/>
</dbReference>
<proteinExistence type="inferred from homology"/>
<keyword evidence="3" id="KW-0820">tRNA-binding</keyword>
<comment type="cofactor">
    <cofactor evidence="1">
        <name>Mg(2+)</name>
        <dbReference type="ChEBI" id="CHEBI:18420"/>
    </cofactor>
</comment>
<evidence type="ECO:0000256" key="2">
    <source>
        <dbReference type="ARBA" id="ARBA00007265"/>
    </source>
</evidence>
<gene>
    <name evidence="13" type="ORF">SAMN02746019_00024350</name>
</gene>
<evidence type="ECO:0000256" key="10">
    <source>
        <dbReference type="ARBA" id="ARBA00022884"/>
    </source>
</evidence>
<dbReference type="GO" id="GO:0000049">
    <property type="term" value="F:tRNA binding"/>
    <property type="evidence" value="ECO:0007669"/>
    <property type="project" value="UniProtKB-KW"/>
</dbReference>
<dbReference type="RefSeq" id="WP_088570221.1">
    <property type="nucleotide sequence ID" value="NZ_FYEK01000005.1"/>
</dbReference>
<name>A0A212QGX9_9CHLR</name>
<evidence type="ECO:0000313" key="14">
    <source>
        <dbReference type="Proteomes" id="UP000197025"/>
    </source>
</evidence>
<protein>
    <submittedName>
        <fullName evidence="13">Poly(A) polymerase</fullName>
    </submittedName>
</protein>
<comment type="similarity">
    <text evidence="2 11">Belongs to the tRNA nucleotidyltransferase/poly(A) polymerase family.</text>
</comment>
<dbReference type="GO" id="GO:0046872">
    <property type="term" value="F:metal ion binding"/>
    <property type="evidence" value="ECO:0007669"/>
    <property type="project" value="UniProtKB-KW"/>
</dbReference>
<evidence type="ECO:0000256" key="11">
    <source>
        <dbReference type="RuleBase" id="RU003953"/>
    </source>
</evidence>
<dbReference type="InterPro" id="IPR043519">
    <property type="entry name" value="NT_sf"/>
</dbReference>
<dbReference type="InParanoid" id="A0A212QGX9"/>
<evidence type="ECO:0000256" key="4">
    <source>
        <dbReference type="ARBA" id="ARBA00022679"/>
    </source>
</evidence>
<dbReference type="GO" id="GO:0008033">
    <property type="term" value="P:tRNA processing"/>
    <property type="evidence" value="ECO:0007669"/>
    <property type="project" value="UniProtKB-KW"/>
</dbReference>
<evidence type="ECO:0000313" key="13">
    <source>
        <dbReference type="EMBL" id="SNB58487.1"/>
    </source>
</evidence>
<keyword evidence="7" id="KW-0479">Metal-binding</keyword>
<keyword evidence="10 11" id="KW-0694">RNA-binding</keyword>
<evidence type="ECO:0000256" key="6">
    <source>
        <dbReference type="ARBA" id="ARBA00022695"/>
    </source>
</evidence>
<keyword evidence="4 11" id="KW-0808">Transferase</keyword>
<dbReference type="InterPro" id="IPR003607">
    <property type="entry name" value="HD/PDEase_dom"/>
</dbReference>
<dbReference type="EMBL" id="FYEK01000005">
    <property type="protein sequence ID" value="SNB58487.1"/>
    <property type="molecule type" value="Genomic_DNA"/>
</dbReference>
<dbReference type="PROSITE" id="PS51831">
    <property type="entry name" value="HD"/>
    <property type="match status" value="1"/>
</dbReference>
<dbReference type="AlphaFoldDB" id="A0A212QGX9"/>
<dbReference type="SUPFAM" id="SSF81891">
    <property type="entry name" value="Poly A polymerase C-terminal region-like"/>
    <property type="match status" value="1"/>
</dbReference>
<sequence length="501" mass="56456">MEVAARVLLEALKRLLEDGPYEARLVGGAVRDRLMGREPNDFDAVVVGPALSLARALADAVGGAFYILDARREFGRVVWRSPQGRRFYVDLARREGDSWEEDLRRRDFTINAMMVEIEAFLRPEGFVPFDPLGGLEDLRTGWLRPCAPDAFRRDPVRTLRAVRFEAELGLRLAPEAEAALVEAVPWLFLTAAERIRDELVKILLIPPAVRSLRRMEALGLLERILPEVASLRGLTQSPPHVWDAYAHTLRAVAAMERLLGSWAESPELQDLPPRWAEVEAAMAPWRERLQSRWEEEVAVGRPRRALLLLSALFHDVGKAGTRTVEPDGRIRFIGHEAIGARWAADRLEALRFSGDEIEEVETLVRHHMRPHGMARRLTPRGIYRFFREVGERGMDLALLALADTLAVWGPTLTEDIWGPRLRVAQALWQAFFEAPERFVRVVPLIRGEDLLAMGVPEGPQIGRLLEAIREAQAAGEITTREEALALARRLIDEVGESEARG</sequence>
<dbReference type="Pfam" id="PF12627">
    <property type="entry name" value="PolyA_pol_RNAbd"/>
    <property type="match status" value="1"/>
</dbReference>
<dbReference type="Pfam" id="PF01966">
    <property type="entry name" value="HD"/>
    <property type="match status" value="1"/>
</dbReference>
<dbReference type="InterPro" id="IPR006674">
    <property type="entry name" value="HD_domain"/>
</dbReference>
<feature type="domain" description="HD" evidence="12">
    <location>
        <begin position="244"/>
        <end position="408"/>
    </location>
</feature>
<reference evidence="14" key="1">
    <citation type="submission" date="2017-06" db="EMBL/GenBank/DDBJ databases">
        <authorList>
            <person name="Varghese N."/>
            <person name="Submissions S."/>
        </authorList>
    </citation>
    <scope>NUCLEOTIDE SEQUENCE [LARGE SCALE GENOMIC DNA]</scope>
    <source>
        <strain evidence="14">JAD2</strain>
    </source>
</reference>
<dbReference type="InterPro" id="IPR050124">
    <property type="entry name" value="tRNA_CCA-adding_enzyme"/>
</dbReference>
<evidence type="ECO:0000256" key="8">
    <source>
        <dbReference type="ARBA" id="ARBA00022741"/>
    </source>
</evidence>
<accession>A0A212QGX9</accession>
<evidence type="ECO:0000256" key="3">
    <source>
        <dbReference type="ARBA" id="ARBA00022555"/>
    </source>
</evidence>
<dbReference type="PANTHER" id="PTHR47545">
    <property type="entry name" value="MULTIFUNCTIONAL CCA PROTEIN"/>
    <property type="match status" value="1"/>
</dbReference>
<dbReference type="OrthoDB" id="9805698at2"/>
<dbReference type="GO" id="GO:0000166">
    <property type="term" value="F:nucleotide binding"/>
    <property type="evidence" value="ECO:0007669"/>
    <property type="project" value="UniProtKB-KW"/>
</dbReference>
<evidence type="ECO:0000256" key="1">
    <source>
        <dbReference type="ARBA" id="ARBA00001946"/>
    </source>
</evidence>
<keyword evidence="6" id="KW-0548">Nucleotidyltransferase</keyword>
<dbReference type="InterPro" id="IPR032828">
    <property type="entry name" value="PolyA_RNA-bd"/>
</dbReference>
<dbReference type="InterPro" id="IPR002646">
    <property type="entry name" value="PolA_pol_head_dom"/>
</dbReference>
<dbReference type="PANTHER" id="PTHR47545:SF2">
    <property type="entry name" value="CC-ADDING TRNA NUCLEOTIDYLTRANSFERASE"/>
    <property type="match status" value="1"/>
</dbReference>
<evidence type="ECO:0000256" key="7">
    <source>
        <dbReference type="ARBA" id="ARBA00022723"/>
    </source>
</evidence>
<dbReference type="SUPFAM" id="SSF81301">
    <property type="entry name" value="Nucleotidyltransferase"/>
    <property type="match status" value="1"/>
</dbReference>
<keyword evidence="8" id="KW-0547">Nucleotide-binding</keyword>
<evidence type="ECO:0000256" key="5">
    <source>
        <dbReference type="ARBA" id="ARBA00022694"/>
    </source>
</evidence>
<organism evidence="13 14">
    <name type="scientific">Thermoflexus hugenholtzii JAD2</name>
    <dbReference type="NCBI Taxonomy" id="877466"/>
    <lineage>
        <taxon>Bacteria</taxon>
        <taxon>Bacillati</taxon>
        <taxon>Chloroflexota</taxon>
        <taxon>Thermoflexia</taxon>
        <taxon>Thermoflexales</taxon>
        <taxon>Thermoflexaceae</taxon>
        <taxon>Thermoflexus</taxon>
    </lineage>
</organism>
<keyword evidence="14" id="KW-1185">Reference proteome</keyword>
<dbReference type="Proteomes" id="UP000197025">
    <property type="component" value="Unassembled WGS sequence"/>
</dbReference>
<dbReference type="Pfam" id="PF01743">
    <property type="entry name" value="PolyA_pol"/>
    <property type="match status" value="1"/>
</dbReference>
<dbReference type="GO" id="GO:0016779">
    <property type="term" value="F:nucleotidyltransferase activity"/>
    <property type="evidence" value="ECO:0007669"/>
    <property type="project" value="UniProtKB-KW"/>
</dbReference>
<keyword evidence="9" id="KW-0460">Magnesium</keyword>
<dbReference type="CDD" id="cd05398">
    <property type="entry name" value="NT_ClassII-CCAase"/>
    <property type="match status" value="1"/>
</dbReference>
<evidence type="ECO:0000259" key="12">
    <source>
        <dbReference type="PROSITE" id="PS51831"/>
    </source>
</evidence>
<keyword evidence="5" id="KW-0819">tRNA processing</keyword>